<evidence type="ECO:0000313" key="3">
    <source>
        <dbReference type="EMBL" id="SCZ08908.1"/>
    </source>
</evidence>
<evidence type="ECO:0000313" key="4">
    <source>
        <dbReference type="Proteomes" id="UP000199569"/>
    </source>
</evidence>
<dbReference type="InterPro" id="IPR052906">
    <property type="entry name" value="Type_IV_Methyl-Rstrct_Enzyme"/>
</dbReference>
<feature type="domain" description="Restriction endonuclease type IV Mrr" evidence="1">
    <location>
        <begin position="142"/>
        <end position="257"/>
    </location>
</feature>
<dbReference type="InterPro" id="IPR011335">
    <property type="entry name" value="Restrct_endonuc-II-like"/>
</dbReference>
<dbReference type="InterPro" id="IPR011856">
    <property type="entry name" value="tRNA_endonuc-like_dom_sf"/>
</dbReference>
<dbReference type="Gene3D" id="3.40.1350.10">
    <property type="match status" value="1"/>
</dbReference>
<evidence type="ECO:0000259" key="2">
    <source>
        <dbReference type="Pfam" id="PF14338"/>
    </source>
</evidence>
<dbReference type="AlphaFoldDB" id="A0A1G5L9A3"/>
<dbReference type="Pfam" id="PF14338">
    <property type="entry name" value="Mrr_N"/>
    <property type="match status" value="1"/>
</dbReference>
<dbReference type="InterPro" id="IPR025745">
    <property type="entry name" value="Mrr-like_N_dom"/>
</dbReference>
<evidence type="ECO:0000259" key="1">
    <source>
        <dbReference type="Pfam" id="PF04471"/>
    </source>
</evidence>
<gene>
    <name evidence="3" type="ORF">SAMN02927923_04005</name>
</gene>
<dbReference type="RefSeq" id="WP_091138611.1">
    <property type="nucleotide sequence ID" value="NZ_FMVJ01000015.1"/>
</dbReference>
<dbReference type="OrthoDB" id="9803736at2"/>
<keyword evidence="4" id="KW-1185">Reference proteome</keyword>
<dbReference type="EMBL" id="FMVJ01000015">
    <property type="protein sequence ID" value="SCZ08908.1"/>
    <property type="molecule type" value="Genomic_DNA"/>
</dbReference>
<dbReference type="Proteomes" id="UP000199569">
    <property type="component" value="Unassembled WGS sequence"/>
</dbReference>
<dbReference type="InterPro" id="IPR007560">
    <property type="entry name" value="Restrct_endonuc_IV_Mrr"/>
</dbReference>
<dbReference type="GO" id="GO:0003677">
    <property type="term" value="F:DNA binding"/>
    <property type="evidence" value="ECO:0007669"/>
    <property type="project" value="InterPro"/>
</dbReference>
<accession>A0A1G5L9A3</accession>
<dbReference type="PANTHER" id="PTHR30015">
    <property type="entry name" value="MRR RESTRICTION SYSTEM PROTEIN"/>
    <property type="match status" value="1"/>
</dbReference>
<dbReference type="GO" id="GO:0009307">
    <property type="term" value="P:DNA restriction-modification system"/>
    <property type="evidence" value="ECO:0007669"/>
    <property type="project" value="InterPro"/>
</dbReference>
<sequence>MKSLKDDLPKFDALMLPTIQALKALGGSASNEELVDHVADKLKLSEELRNIPSGKGSRSELAYRMAWARTYLKGHGAVDNSERGVWSLTDKGESITETDIEAIKRNVRMANYEARKSGATAKPASDEAEVFLWNERLLETVQSIPPDAFERLCQRILRESGFTRVDITGKSGDGGIDGIGVLRMHLVSFHVLFQCKRWKGSVGSNVVRDFRGAMVGRADKGLIITTGTFTSEARREAARDGAPAIDLVDGESLCALLKDLKLGVKVRLVEEVEIEEAFFRSI</sequence>
<dbReference type="PANTHER" id="PTHR30015:SF7">
    <property type="entry name" value="TYPE IV METHYL-DIRECTED RESTRICTION ENZYME ECOKMRR"/>
    <property type="match status" value="1"/>
</dbReference>
<protein>
    <submittedName>
        <fullName evidence="3">Restriction system protein</fullName>
    </submittedName>
</protein>
<dbReference type="Pfam" id="PF04471">
    <property type="entry name" value="Mrr_cat"/>
    <property type="match status" value="1"/>
</dbReference>
<feature type="domain" description="Restriction system protein Mrr-like N-terminal" evidence="2">
    <location>
        <begin position="11"/>
        <end position="96"/>
    </location>
</feature>
<name>A0A1G5L9A3_9HYPH</name>
<reference evidence="3 4" key="1">
    <citation type="submission" date="2016-10" db="EMBL/GenBank/DDBJ databases">
        <authorList>
            <person name="de Groot N.N."/>
        </authorList>
    </citation>
    <scope>NUCLEOTIDE SEQUENCE [LARGE SCALE GENOMIC DNA]</scope>
    <source>
        <strain evidence="3 4">CGMCC 1.7666</strain>
    </source>
</reference>
<dbReference type="GO" id="GO:0015666">
    <property type="term" value="F:restriction endodeoxyribonuclease activity"/>
    <property type="evidence" value="ECO:0007669"/>
    <property type="project" value="TreeGrafter"/>
</dbReference>
<dbReference type="SUPFAM" id="SSF52980">
    <property type="entry name" value="Restriction endonuclease-like"/>
    <property type="match status" value="1"/>
</dbReference>
<organism evidence="3 4">
    <name type="scientific">Microvirga guangxiensis</name>
    <dbReference type="NCBI Taxonomy" id="549386"/>
    <lineage>
        <taxon>Bacteria</taxon>
        <taxon>Pseudomonadati</taxon>
        <taxon>Pseudomonadota</taxon>
        <taxon>Alphaproteobacteria</taxon>
        <taxon>Hyphomicrobiales</taxon>
        <taxon>Methylobacteriaceae</taxon>
        <taxon>Microvirga</taxon>
    </lineage>
</organism>
<dbReference type="STRING" id="549386.SAMN02927923_04005"/>
<proteinExistence type="predicted"/>